<dbReference type="OrthoDB" id="9792335at2"/>
<evidence type="ECO:0000313" key="4">
    <source>
        <dbReference type="EMBL" id="PWW25442.1"/>
    </source>
</evidence>
<comment type="caution">
    <text evidence="4">The sequence shown here is derived from an EMBL/GenBank/DDBJ whole genome shotgun (WGS) entry which is preliminary data.</text>
</comment>
<dbReference type="InterPro" id="IPR002933">
    <property type="entry name" value="Peptidase_M20"/>
</dbReference>
<evidence type="ECO:0000259" key="3">
    <source>
        <dbReference type="Pfam" id="PF07687"/>
    </source>
</evidence>
<protein>
    <submittedName>
        <fullName evidence="4">Succinyl-diaminopimelate desuccinylase</fullName>
    </submittedName>
</protein>
<organism evidence="4 5">
    <name type="scientific">Cytobacillus oceanisediminis</name>
    <dbReference type="NCBI Taxonomy" id="665099"/>
    <lineage>
        <taxon>Bacteria</taxon>
        <taxon>Bacillati</taxon>
        <taxon>Bacillota</taxon>
        <taxon>Bacilli</taxon>
        <taxon>Bacillales</taxon>
        <taxon>Bacillaceae</taxon>
        <taxon>Cytobacillus</taxon>
    </lineage>
</organism>
<dbReference type="SUPFAM" id="SSF53187">
    <property type="entry name" value="Zn-dependent exopeptidases"/>
    <property type="match status" value="1"/>
</dbReference>
<dbReference type="GO" id="GO:0046872">
    <property type="term" value="F:metal ion binding"/>
    <property type="evidence" value="ECO:0007669"/>
    <property type="project" value="UniProtKB-KW"/>
</dbReference>
<dbReference type="Proteomes" id="UP000247150">
    <property type="component" value="Unassembled WGS sequence"/>
</dbReference>
<feature type="domain" description="Peptidase M20 dimerisation" evidence="3">
    <location>
        <begin position="158"/>
        <end position="256"/>
    </location>
</feature>
<dbReference type="EMBL" id="QGTW01000013">
    <property type="protein sequence ID" value="PWW25442.1"/>
    <property type="molecule type" value="Genomic_DNA"/>
</dbReference>
<accession>A0A2V2ZSI9</accession>
<dbReference type="Gene3D" id="3.30.70.360">
    <property type="match status" value="1"/>
</dbReference>
<gene>
    <name evidence="4" type="ORF">DFO73_11341</name>
</gene>
<dbReference type="InterPro" id="IPR036264">
    <property type="entry name" value="Bact_exopeptidase_dim_dom"/>
</dbReference>
<dbReference type="PANTHER" id="PTHR43808">
    <property type="entry name" value="ACETYLORNITHINE DEACETYLASE"/>
    <property type="match status" value="1"/>
</dbReference>
<keyword evidence="2" id="KW-0378">Hydrolase</keyword>
<dbReference type="InterPro" id="IPR050072">
    <property type="entry name" value="Peptidase_M20A"/>
</dbReference>
<dbReference type="GO" id="GO:0016787">
    <property type="term" value="F:hydrolase activity"/>
    <property type="evidence" value="ECO:0007669"/>
    <property type="project" value="UniProtKB-KW"/>
</dbReference>
<dbReference type="Pfam" id="PF01546">
    <property type="entry name" value="Peptidase_M20"/>
    <property type="match status" value="1"/>
</dbReference>
<proteinExistence type="predicted"/>
<evidence type="ECO:0000313" key="5">
    <source>
        <dbReference type="Proteomes" id="UP000247150"/>
    </source>
</evidence>
<keyword evidence="1" id="KW-0479">Metal-binding</keyword>
<evidence type="ECO:0000256" key="1">
    <source>
        <dbReference type="ARBA" id="ARBA00022723"/>
    </source>
</evidence>
<name>A0A2V2ZSI9_9BACI</name>
<evidence type="ECO:0000256" key="2">
    <source>
        <dbReference type="ARBA" id="ARBA00022801"/>
    </source>
</evidence>
<dbReference type="SUPFAM" id="SSF55031">
    <property type="entry name" value="Bacterial exopeptidase dimerisation domain"/>
    <property type="match status" value="1"/>
</dbReference>
<reference evidence="4 5" key="1">
    <citation type="submission" date="2018-05" db="EMBL/GenBank/DDBJ databases">
        <title>Freshwater and sediment microbial communities from various areas in North America, analyzing microbe dynamics in response to fracking.</title>
        <authorList>
            <person name="Lamendella R."/>
        </authorList>
    </citation>
    <scope>NUCLEOTIDE SEQUENCE [LARGE SCALE GENOMIC DNA]</scope>
    <source>
        <strain evidence="4 5">15_TX</strain>
    </source>
</reference>
<sequence>MLENVLKDLISINSSTKEGANRAIEYCHQWLSGADLPSELIENNGYKMAVCEIGSGDQTVIFNGHVDVVSGKDEQFIPVEVRDKIYGRGSADMKAGVAAMMCAVKELHNKPLGVKIQLQIVSDEEIGGFNCSGYLAEQGFRGDFVICSEPTQLGIALEAKGVIRLDIEIEGDPAHGSRPWEGINAIEKAFEVHQKLLKLPFAKESSEFYPYPSINLAKIKGGDVYNKVPEKCVMSYDIRYLPTQNHEDVIKQIEGITDGEVIINMFSKPLVTERDNPFILMLEPIVEKHTEDKAVFFGQHGSADTVFFANYGIPAIEFGPSGLNWHGDKEYVLPHSIHLYEKMLIDFAMKFSN</sequence>
<dbReference type="AlphaFoldDB" id="A0A2V2ZSI9"/>
<dbReference type="Pfam" id="PF07687">
    <property type="entry name" value="M20_dimer"/>
    <property type="match status" value="1"/>
</dbReference>
<dbReference type="RefSeq" id="WP_110066642.1">
    <property type="nucleotide sequence ID" value="NZ_QGTW01000013.1"/>
</dbReference>
<dbReference type="InterPro" id="IPR011650">
    <property type="entry name" value="Peptidase_M20_dimer"/>
</dbReference>
<dbReference type="Gene3D" id="3.40.630.10">
    <property type="entry name" value="Zn peptidases"/>
    <property type="match status" value="1"/>
</dbReference>